<dbReference type="EMBL" id="ADKX01000023">
    <property type="protein sequence ID" value="EFW05432.1"/>
    <property type="molecule type" value="Genomic_DNA"/>
</dbReference>
<proteinExistence type="predicted"/>
<keyword evidence="2" id="KW-1185">Reference proteome</keyword>
<dbReference type="Proteomes" id="UP000003157">
    <property type="component" value="Unassembled WGS sequence"/>
</dbReference>
<evidence type="ECO:0000313" key="2">
    <source>
        <dbReference type="Proteomes" id="UP000003157"/>
    </source>
</evidence>
<dbReference type="STRING" id="100884.GCA_000269565_03070"/>
<organism evidence="1 2">
    <name type="scientific">Coprobacillus cateniformis</name>
    <dbReference type="NCBI Taxonomy" id="100884"/>
    <lineage>
        <taxon>Bacteria</taxon>
        <taxon>Bacillati</taxon>
        <taxon>Bacillota</taxon>
        <taxon>Erysipelotrichia</taxon>
        <taxon>Erysipelotrichales</taxon>
        <taxon>Coprobacillaceae</taxon>
        <taxon>Coprobacillus</taxon>
    </lineage>
</organism>
<gene>
    <name evidence="1" type="ORF">HMPREF9488_01229</name>
</gene>
<sequence>MRKLFIIMFLVSFLMGCQSPEIQSSQTPQKESIKISFHQSYEHQGITFELIDMLVDKEIYPANTNSKYDYVHFDENTDYEMLDIVMCLTNKSYKSLQANSDFRVKLKTKNDVIKMECYIESKEFTSLQKDAAIDKDETVLLHMNATIDSQQREENLRLSFYIEDQEYVVDFIYKDYQNQKQIIELNQVLDMNNELSMKFDDLGILNKVLPDDTSGEYFYFELEDKKNLFLYGSCDFENKSHHDMKLADLPALRIRGQNIHLFHIAKQTKDKRDFVEDENTVIQQGEKCRIFYYIELPKDIFFNDIYKNKQKIEMSYKIDRYLLKIPE</sequence>
<evidence type="ECO:0000313" key="1">
    <source>
        <dbReference type="EMBL" id="EFW05432.1"/>
    </source>
</evidence>
<protein>
    <recommendedName>
        <fullName evidence="3">Lipoprotein</fullName>
    </recommendedName>
</protein>
<dbReference type="PROSITE" id="PS51257">
    <property type="entry name" value="PROKAR_LIPOPROTEIN"/>
    <property type="match status" value="1"/>
</dbReference>
<accession>E7G8Z1</accession>
<dbReference type="HOGENOM" id="CLU_849191_0_0_9"/>
<evidence type="ECO:0008006" key="3">
    <source>
        <dbReference type="Google" id="ProtNLM"/>
    </source>
</evidence>
<comment type="caution">
    <text evidence="1">The sequence shown here is derived from an EMBL/GenBank/DDBJ whole genome shotgun (WGS) entry which is preliminary data.</text>
</comment>
<dbReference type="GeneID" id="78230866"/>
<name>E7G8Z1_9FIRM</name>
<reference evidence="1 2" key="1">
    <citation type="submission" date="2010-12" db="EMBL/GenBank/DDBJ databases">
        <title>The Genome Sequence of Coprobacillus sp. strain 29_1.</title>
        <authorList>
            <consortium name="The Broad Institute Genome Sequencing Platform"/>
            <person name="Earl A."/>
            <person name="Ward D."/>
            <person name="Feldgarden M."/>
            <person name="Gevers D."/>
            <person name="Daigneault M."/>
            <person name="Sibley C.D."/>
            <person name="White A."/>
            <person name="Strauss J."/>
            <person name="Allen-Vercoe E."/>
            <person name="Young S.K."/>
            <person name="Zeng Q."/>
            <person name="Gargeya S."/>
            <person name="Fitzgerald M."/>
            <person name="Haas B."/>
            <person name="Abouelleil A."/>
            <person name="Alvarado L."/>
            <person name="Arachchi H.M."/>
            <person name="Berlin A."/>
            <person name="Brown A."/>
            <person name="Chapman S.B."/>
            <person name="Chen Z."/>
            <person name="Dunbar C."/>
            <person name="Freedman E."/>
            <person name="Gearin G."/>
            <person name="Gellesch M."/>
            <person name="Goldberg J."/>
            <person name="Griggs A."/>
            <person name="Gujja S."/>
            <person name="Heilman E."/>
            <person name="Heiman D."/>
            <person name="Howarth C."/>
            <person name="Larson L."/>
            <person name="Lui A."/>
            <person name="MacDonald P.J.P."/>
            <person name="Mehta T."/>
            <person name="Montmayeur A."/>
            <person name="Murphy C."/>
            <person name="Neiman D."/>
            <person name="Pearson M."/>
            <person name="Priest M."/>
            <person name="Roberts A."/>
            <person name="Saif S."/>
            <person name="Shea T."/>
            <person name="Shenoy N."/>
            <person name="Sisk P."/>
            <person name="Stolte C."/>
            <person name="Sykes S."/>
            <person name="White J."/>
            <person name="Yandava C."/>
            <person name="Nusbaum C."/>
            <person name="Birren B."/>
        </authorList>
    </citation>
    <scope>NUCLEOTIDE SEQUENCE [LARGE SCALE GENOMIC DNA]</scope>
    <source>
        <strain evidence="1 2">29_1</strain>
    </source>
</reference>
<dbReference type="RefSeq" id="WP_008788345.1">
    <property type="nucleotide sequence ID" value="NZ_AKCB01000002.1"/>
</dbReference>
<dbReference type="AlphaFoldDB" id="E7G8Z1"/>